<dbReference type="PANTHER" id="PTHR42724">
    <property type="entry name" value="TETRAACYLDISACCHARIDE 4'-KINASE"/>
    <property type="match status" value="1"/>
</dbReference>
<dbReference type="GO" id="GO:0009245">
    <property type="term" value="P:lipid A biosynthetic process"/>
    <property type="evidence" value="ECO:0007669"/>
    <property type="project" value="UniProtKB-UniRule"/>
</dbReference>
<comment type="pathway">
    <text evidence="2 13">Glycolipid biosynthesis; lipid IV(A) biosynthesis; lipid IV(A) from (3R)-3-hydroxytetradecanoyl-[acyl-carrier-protein] and UDP-N-acetyl-alpha-D-glucosamine: step 6/6.</text>
</comment>
<keyword evidence="5 13" id="KW-0444">Lipid biosynthesis</keyword>
<comment type="function">
    <text evidence="1 13">Transfers the gamma-phosphate of ATP to the 4'-position of a tetraacyldisaccharide 1-phosphate intermediate (termed DS-1-P) to form tetraacyldisaccharide 1,4'-bis-phosphate (lipid IVA).</text>
</comment>
<reference evidence="14 15" key="1">
    <citation type="submission" date="2015-10" db="EMBL/GenBank/DDBJ databases">
        <title>Metagenome-Assembled Genomes uncover a global brackish microbiome.</title>
        <authorList>
            <person name="Hugerth L.W."/>
            <person name="Larsson J."/>
            <person name="Alneberg J."/>
            <person name="Lindh M.V."/>
            <person name="Legrand C."/>
            <person name="Pinhassi J."/>
            <person name="Andersson A.F."/>
        </authorList>
    </citation>
    <scope>NUCLEOTIDE SEQUENCE [LARGE SCALE GENOMIC DNA]</scope>
    <source>
        <strain evidence="14">BACL26 MAG-121220-bin70</strain>
    </source>
</reference>
<dbReference type="GO" id="GO:0005524">
    <property type="term" value="F:ATP binding"/>
    <property type="evidence" value="ECO:0007669"/>
    <property type="project" value="UniProtKB-UniRule"/>
</dbReference>
<dbReference type="PANTHER" id="PTHR42724:SF1">
    <property type="entry name" value="TETRAACYLDISACCHARIDE 4'-KINASE, MITOCHONDRIAL-RELATED"/>
    <property type="match status" value="1"/>
</dbReference>
<keyword evidence="6 13" id="KW-0441">Lipid A biosynthesis</keyword>
<dbReference type="InterPro" id="IPR003758">
    <property type="entry name" value="LpxK"/>
</dbReference>
<comment type="similarity">
    <text evidence="13">Belongs to the LpxK family.</text>
</comment>
<evidence type="ECO:0000313" key="15">
    <source>
        <dbReference type="Proteomes" id="UP000051213"/>
    </source>
</evidence>
<keyword evidence="10 13" id="KW-0067">ATP-binding</keyword>
<dbReference type="NCBIfam" id="TIGR00682">
    <property type="entry name" value="lpxK"/>
    <property type="match status" value="1"/>
</dbReference>
<protein>
    <recommendedName>
        <fullName evidence="4 13">Tetraacyldisaccharide 4'-kinase</fullName>
        <ecNumber evidence="3 13">2.7.1.130</ecNumber>
    </recommendedName>
    <alternativeName>
        <fullName evidence="12 13">Lipid A 4'-kinase</fullName>
    </alternativeName>
</protein>
<evidence type="ECO:0000256" key="4">
    <source>
        <dbReference type="ARBA" id="ARBA00016436"/>
    </source>
</evidence>
<keyword evidence="8 13" id="KW-0547">Nucleotide-binding</keyword>
<dbReference type="EC" id="2.7.1.130" evidence="3 13"/>
<dbReference type="HAMAP" id="MF_00409">
    <property type="entry name" value="LpxK"/>
    <property type="match status" value="1"/>
</dbReference>
<keyword evidence="7 13" id="KW-0808">Transferase</keyword>
<evidence type="ECO:0000313" key="14">
    <source>
        <dbReference type="EMBL" id="KRO92040.1"/>
    </source>
</evidence>
<evidence type="ECO:0000256" key="5">
    <source>
        <dbReference type="ARBA" id="ARBA00022516"/>
    </source>
</evidence>
<proteinExistence type="inferred from homology"/>
<comment type="catalytic activity">
    <reaction evidence="13">
        <text>a lipid A disaccharide + ATP = a lipid IVA + ADP + H(+)</text>
        <dbReference type="Rhea" id="RHEA:67840"/>
        <dbReference type="ChEBI" id="CHEBI:15378"/>
        <dbReference type="ChEBI" id="CHEBI:30616"/>
        <dbReference type="ChEBI" id="CHEBI:176343"/>
        <dbReference type="ChEBI" id="CHEBI:176425"/>
        <dbReference type="ChEBI" id="CHEBI:456216"/>
        <dbReference type="EC" id="2.7.1.130"/>
    </reaction>
</comment>
<dbReference type="EMBL" id="LICA01000381">
    <property type="protein sequence ID" value="KRO92040.1"/>
    <property type="molecule type" value="Genomic_DNA"/>
</dbReference>
<evidence type="ECO:0000256" key="6">
    <source>
        <dbReference type="ARBA" id="ARBA00022556"/>
    </source>
</evidence>
<dbReference type="Proteomes" id="UP000051213">
    <property type="component" value="Unassembled WGS sequence"/>
</dbReference>
<feature type="binding site" evidence="13">
    <location>
        <begin position="40"/>
        <end position="47"/>
    </location>
    <ligand>
        <name>ATP</name>
        <dbReference type="ChEBI" id="CHEBI:30616"/>
    </ligand>
</feature>
<evidence type="ECO:0000256" key="2">
    <source>
        <dbReference type="ARBA" id="ARBA00004870"/>
    </source>
</evidence>
<gene>
    <name evidence="13" type="primary">lpxK</name>
    <name evidence="14" type="ORF">ABS24_10415</name>
</gene>
<dbReference type="UniPathway" id="UPA00359">
    <property type="reaction ID" value="UER00482"/>
</dbReference>
<dbReference type="AlphaFoldDB" id="A0A0R2TZ76"/>
<evidence type="ECO:0000256" key="12">
    <source>
        <dbReference type="ARBA" id="ARBA00029757"/>
    </source>
</evidence>
<organism evidence="14 15">
    <name type="scientific">SAR92 bacterium BACL26 MAG-121220-bin70</name>
    <dbReference type="NCBI Taxonomy" id="1655626"/>
    <lineage>
        <taxon>Bacteria</taxon>
        <taxon>Pseudomonadati</taxon>
        <taxon>Pseudomonadota</taxon>
        <taxon>Gammaproteobacteria</taxon>
        <taxon>Cellvibrionales</taxon>
        <taxon>Porticoccaceae</taxon>
        <taxon>SAR92 clade</taxon>
    </lineage>
</organism>
<evidence type="ECO:0000256" key="7">
    <source>
        <dbReference type="ARBA" id="ARBA00022679"/>
    </source>
</evidence>
<evidence type="ECO:0000256" key="10">
    <source>
        <dbReference type="ARBA" id="ARBA00022840"/>
    </source>
</evidence>
<evidence type="ECO:0000256" key="11">
    <source>
        <dbReference type="ARBA" id="ARBA00023098"/>
    </source>
</evidence>
<dbReference type="Pfam" id="PF02606">
    <property type="entry name" value="LpxK"/>
    <property type="match status" value="1"/>
</dbReference>
<dbReference type="GO" id="GO:0009244">
    <property type="term" value="P:lipopolysaccharide core region biosynthetic process"/>
    <property type="evidence" value="ECO:0007669"/>
    <property type="project" value="TreeGrafter"/>
</dbReference>
<name>A0A0R2TZ76_9GAMM</name>
<dbReference type="SUPFAM" id="SSF52540">
    <property type="entry name" value="P-loop containing nucleoside triphosphate hydrolases"/>
    <property type="match status" value="1"/>
</dbReference>
<accession>A0A0R2TZ76</accession>
<dbReference type="GO" id="GO:0009029">
    <property type="term" value="F:lipid-A 4'-kinase activity"/>
    <property type="evidence" value="ECO:0007669"/>
    <property type="project" value="UniProtKB-UniRule"/>
</dbReference>
<comment type="caution">
    <text evidence="14">The sequence shown here is derived from an EMBL/GenBank/DDBJ whole genome shotgun (WGS) entry which is preliminary data.</text>
</comment>
<keyword evidence="9 13" id="KW-0418">Kinase</keyword>
<sequence length="319" mass="34307">MLAPLSWLFSIISRLRRLVLQFFYQGKPFSVPVAVVGNITVGGSGKTPLIIALVNALNERGYKVGVVSRGYGGDANVYPLAVTSETPVKQCGDEPLLIAQSCGCPVVVDPDRVRAVKFLLLQSPCDIVLSDDGLQHYRLHRDIEIAVVDAVRGLGNGRTLPSGPLREPSSRLSQVDFVVLNGAGSAFSVEIGSAKAHKVELQAVGLRNMVSNQLVPVDEWKDGTKVHAVCGIGHPERFAQTLEHLGFEVILNAVNDHQYLTGEDIEFGDQLPVIITAKDAVKYTDAASSNLWVLEVQMPISNDFVASLVDQAGLAMTAV</sequence>
<evidence type="ECO:0000256" key="8">
    <source>
        <dbReference type="ARBA" id="ARBA00022741"/>
    </source>
</evidence>
<dbReference type="InterPro" id="IPR027417">
    <property type="entry name" value="P-loop_NTPase"/>
</dbReference>
<keyword evidence="11 13" id="KW-0443">Lipid metabolism</keyword>
<evidence type="ECO:0000256" key="1">
    <source>
        <dbReference type="ARBA" id="ARBA00002274"/>
    </source>
</evidence>
<evidence type="ECO:0000256" key="13">
    <source>
        <dbReference type="HAMAP-Rule" id="MF_00409"/>
    </source>
</evidence>
<evidence type="ECO:0000256" key="3">
    <source>
        <dbReference type="ARBA" id="ARBA00012071"/>
    </source>
</evidence>
<dbReference type="GO" id="GO:0005886">
    <property type="term" value="C:plasma membrane"/>
    <property type="evidence" value="ECO:0007669"/>
    <property type="project" value="TreeGrafter"/>
</dbReference>
<evidence type="ECO:0000256" key="9">
    <source>
        <dbReference type="ARBA" id="ARBA00022777"/>
    </source>
</evidence>